<sequence length="400" mass="45001">MLLICALVSLFKLVIEVVCCVKSIPNKCDNSYHHSNQSIKMEQDPDIGLDLKRREAPDSDHETESVAKRVRISSPVGELKIDLGQHEDSLSVGKSRCDSDSNDKQETYTKPVESTEKLFLYSLETVRDMGNRFPIRGGDGRIQLVRQHGPRVLDEVAGFSDRSARPSLLNKPFWDLFQEAEAELDRVQESPIVHSDTSTDNVAKSEGMEDMKRTKLGKNAGEAVAESHNTAAPESGVENEKDRPFLLWTDKYRPQGFMDLLSDTAINRLVLQWMKLWDECVFDRPIKVTRGNIEKNKDAQSGFKDKNIPARYLFAPELNIELDKWRRPTQLTVLLAGPPGLGKTTLAHVLARHSGYNVVELNASDDRSPEAFRSALEAATQMKAVLDQKCRPNCLIIDEI</sequence>
<evidence type="ECO:0000256" key="3">
    <source>
        <dbReference type="SAM" id="MobiDB-lite"/>
    </source>
</evidence>
<dbReference type="Pfam" id="PF00004">
    <property type="entry name" value="AAA"/>
    <property type="match status" value="1"/>
</dbReference>
<dbReference type="OrthoDB" id="6485873at2759"/>
<dbReference type="EMBL" id="MNPL01007292">
    <property type="protein sequence ID" value="OQR74829.1"/>
    <property type="molecule type" value="Genomic_DNA"/>
</dbReference>
<dbReference type="SUPFAM" id="SSF52540">
    <property type="entry name" value="P-loop containing nucleoside triphosphate hydrolases"/>
    <property type="match status" value="1"/>
</dbReference>
<organism evidence="6 7">
    <name type="scientific">Tropilaelaps mercedesae</name>
    <dbReference type="NCBI Taxonomy" id="418985"/>
    <lineage>
        <taxon>Eukaryota</taxon>
        <taxon>Metazoa</taxon>
        <taxon>Ecdysozoa</taxon>
        <taxon>Arthropoda</taxon>
        <taxon>Chelicerata</taxon>
        <taxon>Arachnida</taxon>
        <taxon>Acari</taxon>
        <taxon>Parasitiformes</taxon>
        <taxon>Mesostigmata</taxon>
        <taxon>Gamasina</taxon>
        <taxon>Dermanyssoidea</taxon>
        <taxon>Laelapidae</taxon>
        <taxon>Tropilaelaps</taxon>
    </lineage>
</organism>
<dbReference type="AlphaFoldDB" id="A0A1V9XMU3"/>
<evidence type="ECO:0000256" key="4">
    <source>
        <dbReference type="SAM" id="SignalP"/>
    </source>
</evidence>
<dbReference type="STRING" id="418985.A0A1V9XMU3"/>
<dbReference type="PANTHER" id="PTHR46765">
    <property type="entry name" value="P-LOOP CONTAINING NUCLEOSIDE TRIPHOSPHATE HYDROLASES SUPERFAMILY PROTEIN"/>
    <property type="match status" value="1"/>
</dbReference>
<accession>A0A1V9XMU3</accession>
<evidence type="ECO:0000256" key="2">
    <source>
        <dbReference type="ARBA" id="ARBA00023242"/>
    </source>
</evidence>
<dbReference type="InterPro" id="IPR027417">
    <property type="entry name" value="P-loop_NTPase"/>
</dbReference>
<dbReference type="InterPro" id="IPR003959">
    <property type="entry name" value="ATPase_AAA_core"/>
</dbReference>
<feature type="signal peptide" evidence="4">
    <location>
        <begin position="1"/>
        <end position="20"/>
    </location>
</feature>
<dbReference type="GO" id="GO:0005634">
    <property type="term" value="C:nucleus"/>
    <property type="evidence" value="ECO:0007669"/>
    <property type="project" value="UniProtKB-SubCell"/>
</dbReference>
<feature type="compositionally biased region" description="Basic and acidic residues" evidence="3">
    <location>
        <begin position="90"/>
        <end position="107"/>
    </location>
</feature>
<feature type="domain" description="ATPase AAA-type core" evidence="5">
    <location>
        <begin position="333"/>
        <end position="400"/>
    </location>
</feature>
<evidence type="ECO:0000259" key="5">
    <source>
        <dbReference type="Pfam" id="PF00004"/>
    </source>
</evidence>
<dbReference type="CDD" id="cd00009">
    <property type="entry name" value="AAA"/>
    <property type="match status" value="1"/>
</dbReference>
<dbReference type="GO" id="GO:0005524">
    <property type="term" value="F:ATP binding"/>
    <property type="evidence" value="ECO:0007669"/>
    <property type="project" value="InterPro"/>
</dbReference>
<dbReference type="Proteomes" id="UP000192247">
    <property type="component" value="Unassembled WGS sequence"/>
</dbReference>
<evidence type="ECO:0000256" key="1">
    <source>
        <dbReference type="ARBA" id="ARBA00004123"/>
    </source>
</evidence>
<keyword evidence="7" id="KW-1185">Reference proteome</keyword>
<dbReference type="GO" id="GO:0016887">
    <property type="term" value="F:ATP hydrolysis activity"/>
    <property type="evidence" value="ECO:0007669"/>
    <property type="project" value="InterPro"/>
</dbReference>
<comment type="subcellular location">
    <subcellularLocation>
        <location evidence="1">Nucleus</location>
    </subcellularLocation>
</comment>
<dbReference type="PANTHER" id="PTHR46765:SF1">
    <property type="entry name" value="P-LOOP CONTAINING NUCLEOSIDE TRIPHOSPHATE HYDROLASES SUPERFAMILY PROTEIN"/>
    <property type="match status" value="1"/>
</dbReference>
<evidence type="ECO:0000313" key="6">
    <source>
        <dbReference type="EMBL" id="OQR74829.1"/>
    </source>
</evidence>
<dbReference type="Gene3D" id="3.40.50.300">
    <property type="entry name" value="P-loop containing nucleotide triphosphate hydrolases"/>
    <property type="match status" value="1"/>
</dbReference>
<proteinExistence type="predicted"/>
<dbReference type="InParanoid" id="A0A1V9XMU3"/>
<evidence type="ECO:0000313" key="7">
    <source>
        <dbReference type="Proteomes" id="UP000192247"/>
    </source>
</evidence>
<keyword evidence="2" id="KW-0539">Nucleus</keyword>
<gene>
    <name evidence="6" type="ORF">BIW11_08819</name>
</gene>
<feature type="region of interest" description="Disordered" evidence="3">
    <location>
        <begin position="90"/>
        <end position="109"/>
    </location>
</feature>
<feature type="chain" id="PRO_5012144811" evidence="4">
    <location>
        <begin position="21"/>
        <end position="400"/>
    </location>
</feature>
<name>A0A1V9XMU3_9ACAR</name>
<dbReference type="InterPro" id="IPR053016">
    <property type="entry name" value="CTF18-RFC_complex"/>
</dbReference>
<protein>
    <submittedName>
        <fullName evidence="6">Chromosome transmission fidelity protein 18-like</fullName>
    </submittedName>
</protein>
<reference evidence="6 7" key="1">
    <citation type="journal article" date="2017" name="Gigascience">
        <title>Draft genome of the honey bee ectoparasitic mite, Tropilaelaps mercedesae, is shaped by the parasitic life history.</title>
        <authorList>
            <person name="Dong X."/>
            <person name="Armstrong S.D."/>
            <person name="Xia D."/>
            <person name="Makepeace B.L."/>
            <person name="Darby A.C."/>
            <person name="Kadowaki T."/>
        </authorList>
    </citation>
    <scope>NUCLEOTIDE SEQUENCE [LARGE SCALE GENOMIC DNA]</scope>
    <source>
        <strain evidence="6">Wuxi-XJTLU</strain>
    </source>
</reference>
<comment type="caution">
    <text evidence="6">The sequence shown here is derived from an EMBL/GenBank/DDBJ whole genome shotgun (WGS) entry which is preliminary data.</text>
</comment>
<keyword evidence="4" id="KW-0732">Signal</keyword>
<feature type="non-terminal residue" evidence="6">
    <location>
        <position position="400"/>
    </location>
</feature>